<dbReference type="Proteomes" id="UP000265703">
    <property type="component" value="Unassembled WGS sequence"/>
</dbReference>
<dbReference type="AlphaFoldDB" id="A0A397T2L6"/>
<dbReference type="OrthoDB" id="2398413at2759"/>
<organism evidence="2 3">
    <name type="scientific">Glomus cerebriforme</name>
    <dbReference type="NCBI Taxonomy" id="658196"/>
    <lineage>
        <taxon>Eukaryota</taxon>
        <taxon>Fungi</taxon>
        <taxon>Fungi incertae sedis</taxon>
        <taxon>Mucoromycota</taxon>
        <taxon>Glomeromycotina</taxon>
        <taxon>Glomeromycetes</taxon>
        <taxon>Glomerales</taxon>
        <taxon>Glomeraceae</taxon>
        <taxon>Glomus</taxon>
    </lineage>
</organism>
<reference evidence="2 3" key="1">
    <citation type="submission" date="2018-06" db="EMBL/GenBank/DDBJ databases">
        <title>Comparative genomics reveals the genomic features of Rhizophagus irregularis, R. cerebriforme, R. diaphanum and Gigaspora rosea, and their symbiotic lifestyle signature.</title>
        <authorList>
            <person name="Morin E."/>
            <person name="San Clemente H."/>
            <person name="Chen E.C.H."/>
            <person name="De La Providencia I."/>
            <person name="Hainaut M."/>
            <person name="Kuo A."/>
            <person name="Kohler A."/>
            <person name="Murat C."/>
            <person name="Tang N."/>
            <person name="Roy S."/>
            <person name="Loubradou J."/>
            <person name="Henrissat B."/>
            <person name="Grigoriev I.V."/>
            <person name="Corradi N."/>
            <person name="Roux C."/>
            <person name="Martin F.M."/>
        </authorList>
    </citation>
    <scope>NUCLEOTIDE SEQUENCE [LARGE SCALE GENOMIC DNA]</scope>
    <source>
        <strain evidence="2 3">DAOM 227022</strain>
    </source>
</reference>
<name>A0A397T2L6_9GLOM</name>
<evidence type="ECO:0000313" key="2">
    <source>
        <dbReference type="EMBL" id="RIA92403.1"/>
    </source>
</evidence>
<keyword evidence="3" id="KW-1185">Reference proteome</keyword>
<accession>A0A397T2L6</accession>
<protein>
    <submittedName>
        <fullName evidence="2">Uncharacterized protein</fullName>
    </submittedName>
</protein>
<feature type="compositionally biased region" description="Basic and acidic residues" evidence="1">
    <location>
        <begin position="54"/>
        <end position="65"/>
    </location>
</feature>
<comment type="caution">
    <text evidence="2">The sequence shown here is derived from an EMBL/GenBank/DDBJ whole genome shotgun (WGS) entry which is preliminary data.</text>
</comment>
<evidence type="ECO:0000256" key="1">
    <source>
        <dbReference type="SAM" id="MobiDB-lite"/>
    </source>
</evidence>
<feature type="region of interest" description="Disordered" evidence="1">
    <location>
        <begin position="1"/>
        <end position="65"/>
    </location>
</feature>
<gene>
    <name evidence="2" type="ORF">C1645_820747</name>
</gene>
<evidence type="ECO:0000313" key="3">
    <source>
        <dbReference type="Proteomes" id="UP000265703"/>
    </source>
</evidence>
<dbReference type="EMBL" id="QKYT01000127">
    <property type="protein sequence ID" value="RIA92403.1"/>
    <property type="molecule type" value="Genomic_DNA"/>
</dbReference>
<sequence>MFDDSLILNSPTIGQDMDVDKDGKEVITQPDASSKKQANESTSVNKPSKRAKISGKEGSPKKIHTRGDENRIFFDLYLKISKAEKQNGDSHHELIIAYYHFGEELEKHLIQYNHLKEHEAQKKVNNKVKDQLPKEVTKPTI</sequence>
<proteinExistence type="predicted"/>